<evidence type="ECO:0000259" key="1">
    <source>
        <dbReference type="Pfam" id="PF02541"/>
    </source>
</evidence>
<dbReference type="AlphaFoldDB" id="A0A093UUY6"/>
<comment type="caution">
    <text evidence="3">The sequence shown here is derived from an EMBL/GenBank/DDBJ whole genome shotgun (WGS) entry which is preliminary data.</text>
</comment>
<dbReference type="Gene3D" id="3.30.420.40">
    <property type="match status" value="1"/>
</dbReference>
<gene>
    <name evidence="3" type="ORF">GQ26_0300130</name>
</gene>
<name>A0A093UUY6_TALMA</name>
<protein>
    <submittedName>
        <fullName evidence="3">Retrograde regulation protein 2</fullName>
    </submittedName>
</protein>
<reference key="1">
    <citation type="journal article" date="2014" name="PLoS Genet.">
        <title>Signature Gene Expression Reveals Novel Clues to the Molecular Mechanisms of Dimorphic Transition in Penicillium marneffei.</title>
        <authorList>
            <person name="Yang E."/>
            <person name="Wang G."/>
            <person name="Cai J."/>
            <person name="Woo P.C."/>
            <person name="Lau S.K."/>
            <person name="Yuen K.-Y."/>
            <person name="Chow W.-N."/>
            <person name="Lin X."/>
        </authorList>
    </citation>
    <scope>NUCLEOTIDE SEQUENCE [LARGE SCALE GENOMIC DNA]</scope>
    <source>
        <strain>PM1</strain>
    </source>
</reference>
<dbReference type="SUPFAM" id="SSF53067">
    <property type="entry name" value="Actin-like ATPase domain"/>
    <property type="match status" value="2"/>
</dbReference>
<sequence length="582" mass="64299">MASVRELKPENLYGVVDMGSNGIRFSISNLEAPTTRIMPTVFQDRAGISLYDAQFTTADGQRGPIAAEVIEDVILQLLRFKTTCEDFEVPVENIYVLATEATRTAPNSKEFIGTIKERTGWDVRMLSKADEGRIGALGVASSFAGVQGLVMDLGGGSTQLTWMVAKDGNVTTSPRGSISFPYGAAALTRRLQEVKYKGSRAEKELIAEMKENFRNAYKDLEVPDSLEDAATRQGGFDLYLSGGGFRGWGYLLMSQSLLNPYPIPIINGFETKPADFQDTFSIMQTASTSEDKNIFRVSKRRASQVPAVALLVSVLTESLPAIRSVRFCQGGVREGFLFDMLEPEIRKQDPLLVATMPYATSSADAIYELLQSSLPETPSPILSRHVPQSFTPSLLHAISNLLFVHASVPRETRPAAGLYSTTTGILASANSLAHRDRAIIALVLSERWPGDLAPAEEHFQRRLRQFVSAEEAWWSQYLGRVASLIGDVYPAGRVAAKSRIGFSSKWEQIFKKKQGTTDCLCLHVRFHEETKQPITKEALLNTANMIEKCGKLKNWVKVEDRIRGEERRAGDYGVSIQAELHS</sequence>
<dbReference type="Gene3D" id="1.10.3210.10">
    <property type="entry name" value="Hypothetical protein af1432"/>
    <property type="match status" value="1"/>
</dbReference>
<accession>A0A093UUY6</accession>
<dbReference type="GO" id="GO:0006357">
    <property type="term" value="P:regulation of transcription by RNA polymerase II"/>
    <property type="evidence" value="ECO:0007669"/>
    <property type="project" value="TreeGrafter"/>
</dbReference>
<feature type="domain" description="Ppx/GppA phosphatase N-terminal" evidence="1">
    <location>
        <begin position="38"/>
        <end position="342"/>
    </location>
</feature>
<evidence type="ECO:0000313" key="3">
    <source>
        <dbReference type="EMBL" id="KFX44082.1"/>
    </source>
</evidence>
<dbReference type="InterPro" id="IPR057512">
    <property type="entry name" value="RTG2_C"/>
</dbReference>
<dbReference type="PANTHER" id="PTHR30005">
    <property type="entry name" value="EXOPOLYPHOSPHATASE"/>
    <property type="match status" value="1"/>
</dbReference>
<dbReference type="PANTHER" id="PTHR30005:SF0">
    <property type="entry name" value="RETROGRADE REGULATION PROTEIN 2"/>
    <property type="match status" value="1"/>
</dbReference>
<dbReference type="Gene3D" id="3.30.420.150">
    <property type="entry name" value="Exopolyphosphatase. Domain 2"/>
    <property type="match status" value="1"/>
</dbReference>
<dbReference type="InterPro" id="IPR050273">
    <property type="entry name" value="GppA/Ppx_hydrolase"/>
</dbReference>
<dbReference type="eggNOG" id="ENOG502QRXN">
    <property type="taxonomic scope" value="Eukaryota"/>
</dbReference>
<proteinExistence type="predicted"/>
<dbReference type="Pfam" id="PF23566">
    <property type="entry name" value="RTG2_C"/>
    <property type="match status" value="1"/>
</dbReference>
<dbReference type="HOGENOM" id="CLU_033165_0_0_1"/>
<evidence type="ECO:0000259" key="2">
    <source>
        <dbReference type="Pfam" id="PF23566"/>
    </source>
</evidence>
<dbReference type="InterPro" id="IPR003695">
    <property type="entry name" value="Ppx_GppA_N"/>
</dbReference>
<dbReference type="FunFam" id="3.30.420.40:FF:000191">
    <property type="entry name" value="Retrograde regulation protein 2"/>
    <property type="match status" value="1"/>
</dbReference>
<dbReference type="Pfam" id="PF02541">
    <property type="entry name" value="Ppx-GppA"/>
    <property type="match status" value="1"/>
</dbReference>
<dbReference type="InterPro" id="IPR043129">
    <property type="entry name" value="ATPase_NBD"/>
</dbReference>
<organism evidence="3">
    <name type="scientific">Talaromyces marneffei PM1</name>
    <dbReference type="NCBI Taxonomy" id="1077442"/>
    <lineage>
        <taxon>Eukaryota</taxon>
        <taxon>Fungi</taxon>
        <taxon>Dikarya</taxon>
        <taxon>Ascomycota</taxon>
        <taxon>Pezizomycotina</taxon>
        <taxon>Eurotiomycetes</taxon>
        <taxon>Eurotiomycetidae</taxon>
        <taxon>Eurotiales</taxon>
        <taxon>Trichocomaceae</taxon>
        <taxon>Talaromyces</taxon>
        <taxon>Talaromyces sect. Talaromyces</taxon>
    </lineage>
</organism>
<dbReference type="FunFam" id="3.30.420.150:FF:000007">
    <property type="entry name" value="Retrograde regulation protein 2"/>
    <property type="match status" value="1"/>
</dbReference>
<dbReference type="EMBL" id="JPOX01000030">
    <property type="protein sequence ID" value="KFX44082.1"/>
    <property type="molecule type" value="Genomic_DNA"/>
</dbReference>
<feature type="domain" description="RTG2 C-terminal" evidence="2">
    <location>
        <begin position="349"/>
        <end position="562"/>
    </location>
</feature>
<reference evidence="3" key="2">
    <citation type="journal article" date="2014" name="PLoS Genet.">
        <title>Signature gene expression reveals novel clues to the molecular mechanisms of dimorphic transition in Penicillium marneffei.</title>
        <authorList>
            <person name="Yang E."/>
            <person name="Wang G."/>
            <person name="Cai J."/>
            <person name="Woo P.C."/>
            <person name="Lau S.K."/>
            <person name="Yuen K.-Y."/>
            <person name="Chow W.-N."/>
            <person name="Lin X."/>
        </authorList>
    </citation>
    <scope>NUCLEOTIDE SEQUENCE</scope>
    <source>
        <strain evidence="3">PM1</strain>
    </source>
</reference>